<feature type="region of interest" description="Disordered" evidence="1">
    <location>
        <begin position="19"/>
        <end position="50"/>
    </location>
</feature>
<evidence type="ECO:0000256" key="1">
    <source>
        <dbReference type="SAM" id="MobiDB-lite"/>
    </source>
</evidence>
<evidence type="ECO:0000313" key="4">
    <source>
        <dbReference type="Proteomes" id="UP000030764"/>
    </source>
</evidence>
<evidence type="ECO:0000313" key="3">
    <source>
        <dbReference type="EMBL" id="KFD60039.1"/>
    </source>
</evidence>
<name>A0A085MS43_9BILA</name>
<gene>
    <name evidence="2" type="ORF">M513_09147</name>
    <name evidence="3" type="ORF">M514_09147</name>
</gene>
<dbReference type="EMBL" id="KL367700">
    <property type="protein sequence ID" value="KFD60039.1"/>
    <property type="molecule type" value="Genomic_DNA"/>
</dbReference>
<protein>
    <submittedName>
        <fullName evidence="3">Uncharacterized protein</fullName>
    </submittedName>
</protein>
<dbReference type="Proteomes" id="UP000030758">
    <property type="component" value="Unassembled WGS sequence"/>
</dbReference>
<keyword evidence="4" id="KW-1185">Reference proteome</keyword>
<accession>A0A085MS43</accession>
<dbReference type="EMBL" id="KL363261">
    <property type="protein sequence ID" value="KFD49933.1"/>
    <property type="molecule type" value="Genomic_DNA"/>
</dbReference>
<sequence>MADRKRELVKLSGFFDEQIPLDAPRTSPYEKPPGKTMPRNGSKSKSVSNKSCIAISHTSKPTKYSAAAISRSPLVPSSRIIATFMLLSKTGLELYAI</sequence>
<dbReference type="AlphaFoldDB" id="A0A085MS43"/>
<reference evidence="3 4" key="1">
    <citation type="journal article" date="2014" name="Nat. Genet.">
        <title>Genome and transcriptome of the porcine whipworm Trichuris suis.</title>
        <authorList>
            <person name="Jex A.R."/>
            <person name="Nejsum P."/>
            <person name="Schwarz E.M."/>
            <person name="Hu L."/>
            <person name="Young N.D."/>
            <person name="Hall R.S."/>
            <person name="Korhonen P.K."/>
            <person name="Liao S."/>
            <person name="Thamsborg S."/>
            <person name="Xia J."/>
            <person name="Xu P."/>
            <person name="Wang S."/>
            <person name="Scheerlinck J.P."/>
            <person name="Hofmann A."/>
            <person name="Sternberg P.W."/>
            <person name="Wang J."/>
            <person name="Gasser R.B."/>
        </authorList>
    </citation>
    <scope>NUCLEOTIDE SEQUENCE [LARGE SCALE GENOMIC DNA]</scope>
    <source>
        <strain evidence="3">DCEP-RM93F</strain>
        <strain evidence="2">DCEP-RM93M</strain>
    </source>
</reference>
<proteinExistence type="predicted"/>
<evidence type="ECO:0000313" key="2">
    <source>
        <dbReference type="EMBL" id="KFD49933.1"/>
    </source>
</evidence>
<dbReference type="Proteomes" id="UP000030764">
    <property type="component" value="Unassembled WGS sequence"/>
</dbReference>
<organism evidence="3">
    <name type="scientific">Trichuris suis</name>
    <name type="common">pig whipworm</name>
    <dbReference type="NCBI Taxonomy" id="68888"/>
    <lineage>
        <taxon>Eukaryota</taxon>
        <taxon>Metazoa</taxon>
        <taxon>Ecdysozoa</taxon>
        <taxon>Nematoda</taxon>
        <taxon>Enoplea</taxon>
        <taxon>Dorylaimia</taxon>
        <taxon>Trichinellida</taxon>
        <taxon>Trichuridae</taxon>
        <taxon>Trichuris</taxon>
    </lineage>
</organism>